<dbReference type="SUPFAM" id="SSF56112">
    <property type="entry name" value="Protein kinase-like (PK-like)"/>
    <property type="match status" value="1"/>
</dbReference>
<dbReference type="AlphaFoldDB" id="A0A5D3AVT0"/>
<dbReference type="CDD" id="cd13969">
    <property type="entry name" value="ADCK1-like"/>
    <property type="match status" value="1"/>
</dbReference>
<dbReference type="InterPro" id="IPR045307">
    <property type="entry name" value="ADCK1_dom"/>
</dbReference>
<dbReference type="Proteomes" id="UP000322245">
    <property type="component" value="Unassembled WGS sequence"/>
</dbReference>
<sequence length="684" mass="78333">MSAQQPTVIFWTETRPDRSASLIPNKHRTDYCSYPWERVSLRAVSKDGKVYDRNSEIMFKDNTDPSIDTNFPGSGVREHFATLYGANSPDDVTFTLLSRYVPDPDRQTWTVEHYDAAQDRALGGTLYVYDKEYNASAVGRSLRTAYIGIVCTLDYKINFAPSKADQIEALHSRVANRLRWVIDTNQGLYLKLGQALGLQAALLPKPYREAFGHVFDRAPAVPYEEVVGVFIKDLGVRPEDIFETFSEEAMATASIAQVHQATLKPGVGNEKDSKPVAVKVQKPEISLQMEWDLFSYRALMWLSEKLFDMPMYFVAKYVSDQMRYETSFIHEAGNARRCADLLAQTPELRDDVYVPRVYGKDEGCQESDRVMVMEWVDGCRLNDKKQIEDWGLNVREVMDLTISTMSAMTFSWGFVHCDPHPGNILVRPHPTKKGKPQIILIDHGLYIDLPRQFREDYCTLWRSLFVLDVPKIETIARKWGIALDPNLDTDRFASAILLRPFQVNNRDKKAAPKPEPQGDVFHHGKQSSASPAPGSTAEQDQYAQQVELKRRLKTMLENEQLIPRELIFLTRCQRMMQAANQLLGSPSSRINITAKWASIGYTRSLTGSRSLQNVGWWVWMRERVEDVIFRVTVGFFDLAFWANALKQRIMPREKGDWEERLQAQFETMAKEEFGIEIDDDVFLG</sequence>
<dbReference type="InterPro" id="IPR011009">
    <property type="entry name" value="Kinase-like_dom_sf"/>
</dbReference>
<protein>
    <recommendedName>
        <fullName evidence="3">ABC1 atypical kinase-like domain-containing protein</fullName>
    </recommendedName>
</protein>
<comment type="caution">
    <text evidence="4">The sequence shown here is derived from an EMBL/GenBank/DDBJ whole genome shotgun (WGS) entry which is preliminary data.</text>
</comment>
<evidence type="ECO:0000256" key="1">
    <source>
        <dbReference type="ARBA" id="ARBA00009670"/>
    </source>
</evidence>
<dbReference type="PANTHER" id="PTHR43173">
    <property type="entry name" value="ABC1 FAMILY PROTEIN"/>
    <property type="match status" value="1"/>
</dbReference>
<dbReference type="InterPro" id="IPR004147">
    <property type="entry name" value="ABC1_dom"/>
</dbReference>
<feature type="domain" description="ABC1 atypical kinase-like" evidence="3">
    <location>
        <begin position="214"/>
        <end position="473"/>
    </location>
</feature>
<evidence type="ECO:0000256" key="2">
    <source>
        <dbReference type="SAM" id="MobiDB-lite"/>
    </source>
</evidence>
<dbReference type="EMBL" id="NIDF01000063">
    <property type="protein sequence ID" value="TYJ54351.1"/>
    <property type="molecule type" value="Genomic_DNA"/>
</dbReference>
<dbReference type="Gene3D" id="1.10.510.10">
    <property type="entry name" value="Transferase(Phosphotransferase) domain 1"/>
    <property type="match status" value="1"/>
</dbReference>
<gene>
    <name evidence="4" type="ORF">B9479_005017</name>
</gene>
<accession>A0A5D3AVT0</accession>
<dbReference type="InterPro" id="IPR051130">
    <property type="entry name" value="Mito_struct-func_regulator"/>
</dbReference>
<reference evidence="4 5" key="1">
    <citation type="submission" date="2017-05" db="EMBL/GenBank/DDBJ databases">
        <title>The Genome Sequence of Tsuchiyaea wingfieldii DSM 27421.</title>
        <authorList>
            <person name="Cuomo C."/>
            <person name="Passer A."/>
            <person name="Billmyre B."/>
            <person name="Heitman J."/>
        </authorList>
    </citation>
    <scope>NUCLEOTIDE SEQUENCE [LARGE SCALE GENOMIC DNA]</scope>
    <source>
        <strain evidence="4 5">DSM 27421</strain>
    </source>
</reference>
<name>A0A5D3AVT0_9TREE</name>
<evidence type="ECO:0000313" key="5">
    <source>
        <dbReference type="Proteomes" id="UP000322245"/>
    </source>
</evidence>
<feature type="region of interest" description="Disordered" evidence="2">
    <location>
        <begin position="506"/>
        <end position="540"/>
    </location>
</feature>
<evidence type="ECO:0000313" key="4">
    <source>
        <dbReference type="EMBL" id="TYJ54351.1"/>
    </source>
</evidence>
<dbReference type="PANTHER" id="PTHR43173:SF37">
    <property type="entry name" value="ABC1 FAMILY PROTEIN C10F6.14C"/>
    <property type="match status" value="1"/>
</dbReference>
<evidence type="ECO:0000259" key="3">
    <source>
        <dbReference type="Pfam" id="PF03109"/>
    </source>
</evidence>
<proteinExistence type="inferred from homology"/>
<dbReference type="Pfam" id="PF03109">
    <property type="entry name" value="ABC1"/>
    <property type="match status" value="1"/>
</dbReference>
<comment type="similarity">
    <text evidence="1">Belongs to the protein kinase superfamily. ADCK protein kinase family.</text>
</comment>
<organism evidence="4 5">
    <name type="scientific">Cryptococcus floricola</name>
    <dbReference type="NCBI Taxonomy" id="2591691"/>
    <lineage>
        <taxon>Eukaryota</taxon>
        <taxon>Fungi</taxon>
        <taxon>Dikarya</taxon>
        <taxon>Basidiomycota</taxon>
        <taxon>Agaricomycotina</taxon>
        <taxon>Tremellomycetes</taxon>
        <taxon>Tremellales</taxon>
        <taxon>Cryptococcaceae</taxon>
        <taxon>Cryptococcus</taxon>
    </lineage>
</organism>
<keyword evidence="5" id="KW-1185">Reference proteome</keyword>